<evidence type="ECO:0000256" key="5">
    <source>
        <dbReference type="ARBA" id="ARBA00022630"/>
    </source>
</evidence>
<evidence type="ECO:0000259" key="8">
    <source>
        <dbReference type="PROSITE" id="PS50902"/>
    </source>
</evidence>
<comment type="function">
    <text evidence="2">Low-potential electron donor to a number of redox enzymes.</text>
</comment>
<evidence type="ECO:0000256" key="6">
    <source>
        <dbReference type="ARBA" id="ARBA00022643"/>
    </source>
</evidence>
<name>A0ABS5QY87_9LACO</name>
<evidence type="ECO:0000256" key="2">
    <source>
        <dbReference type="ARBA" id="ARBA00003297"/>
    </source>
</evidence>
<sequence length="155" mass="17184">MADNQLTAQVVFATITGNNEAVADNIIAILKDQGVQVEKSEISQTEPEELAKYDLAFLVPYTYDEGSLPDEGLDYFDDLADVSLSNLTYGIAGSGDTFYEGYYCLALDQFDEQMQKAGAKRAADLVRINLYPGKKDIEKLKELVNQSVQLAKKRQ</sequence>
<protein>
    <submittedName>
        <fullName evidence="9">Flavodoxin</fullName>
    </submittedName>
</protein>
<dbReference type="InterPro" id="IPR008254">
    <property type="entry name" value="Flavodoxin/NO_synth"/>
</dbReference>
<dbReference type="PROSITE" id="PS50902">
    <property type="entry name" value="FLAVODOXIN_LIKE"/>
    <property type="match status" value="1"/>
</dbReference>
<dbReference type="InterPro" id="IPR001094">
    <property type="entry name" value="Flavdoxin-like"/>
</dbReference>
<organism evidence="9 10">
    <name type="scientific">Fructobacillus parabroussonetiae</name>
    <dbReference type="NCBI Taxonomy" id="2713174"/>
    <lineage>
        <taxon>Bacteria</taxon>
        <taxon>Bacillati</taxon>
        <taxon>Bacillota</taxon>
        <taxon>Bacilli</taxon>
        <taxon>Lactobacillales</taxon>
        <taxon>Lactobacillaceae</taxon>
        <taxon>Fructobacillus</taxon>
    </lineage>
</organism>
<proteinExistence type="inferred from homology"/>
<dbReference type="Pfam" id="PF00258">
    <property type="entry name" value="Flavodoxin_1"/>
    <property type="match status" value="1"/>
</dbReference>
<evidence type="ECO:0000256" key="7">
    <source>
        <dbReference type="ARBA" id="ARBA00022982"/>
    </source>
</evidence>
<dbReference type="Proteomes" id="UP001519503">
    <property type="component" value="Unassembled WGS sequence"/>
</dbReference>
<keyword evidence="5" id="KW-0285">Flavoprotein</keyword>
<dbReference type="SUPFAM" id="SSF52218">
    <property type="entry name" value="Flavoproteins"/>
    <property type="match status" value="1"/>
</dbReference>
<evidence type="ECO:0000256" key="3">
    <source>
        <dbReference type="ARBA" id="ARBA00005267"/>
    </source>
</evidence>
<gene>
    <name evidence="9" type="ORF">G6R30_03785</name>
</gene>
<dbReference type="PRINTS" id="PR00369">
    <property type="entry name" value="FLAVODOXIN"/>
</dbReference>
<dbReference type="EMBL" id="JAAMFL010000006">
    <property type="protein sequence ID" value="MBS9337580.1"/>
    <property type="molecule type" value="Genomic_DNA"/>
</dbReference>
<comment type="similarity">
    <text evidence="3">Belongs to the flavodoxin family.</text>
</comment>
<dbReference type="InterPro" id="IPR050619">
    <property type="entry name" value="Flavodoxin"/>
</dbReference>
<comment type="cofactor">
    <cofactor evidence="1">
        <name>FMN</name>
        <dbReference type="ChEBI" id="CHEBI:58210"/>
    </cofactor>
</comment>
<reference evidence="9 10" key="1">
    <citation type="submission" date="2020-02" db="EMBL/GenBank/DDBJ databases">
        <title>Fructobacillus sp. isolated from paper mulberry of Taiwan.</title>
        <authorList>
            <person name="Lin S.-T."/>
        </authorList>
    </citation>
    <scope>NUCLEOTIDE SEQUENCE [LARGE SCALE GENOMIC DNA]</scope>
    <source>
        <strain evidence="9 10">S1-1</strain>
    </source>
</reference>
<evidence type="ECO:0000256" key="4">
    <source>
        <dbReference type="ARBA" id="ARBA00022448"/>
    </source>
</evidence>
<keyword evidence="10" id="KW-1185">Reference proteome</keyword>
<dbReference type="InterPro" id="IPR029039">
    <property type="entry name" value="Flavoprotein-like_sf"/>
</dbReference>
<dbReference type="PANTHER" id="PTHR42809">
    <property type="entry name" value="FLAVODOXIN 2"/>
    <property type="match status" value="1"/>
</dbReference>
<comment type="caution">
    <text evidence="9">The sequence shown here is derived from an EMBL/GenBank/DDBJ whole genome shotgun (WGS) entry which is preliminary data.</text>
</comment>
<dbReference type="Gene3D" id="3.40.50.360">
    <property type="match status" value="1"/>
</dbReference>
<evidence type="ECO:0000313" key="9">
    <source>
        <dbReference type="EMBL" id="MBS9337580.1"/>
    </source>
</evidence>
<dbReference type="PANTHER" id="PTHR42809:SF1">
    <property type="entry name" value="FLAVODOXIN 1"/>
    <property type="match status" value="1"/>
</dbReference>
<keyword evidence="6" id="KW-0288">FMN</keyword>
<evidence type="ECO:0000313" key="10">
    <source>
        <dbReference type="Proteomes" id="UP001519503"/>
    </source>
</evidence>
<keyword evidence="4" id="KW-0813">Transport</keyword>
<feature type="domain" description="Flavodoxin-like" evidence="8">
    <location>
        <begin position="8"/>
        <end position="148"/>
    </location>
</feature>
<evidence type="ECO:0000256" key="1">
    <source>
        <dbReference type="ARBA" id="ARBA00001917"/>
    </source>
</evidence>
<dbReference type="RefSeq" id="WP_213821618.1">
    <property type="nucleotide sequence ID" value="NZ_JAAMFL010000006.1"/>
</dbReference>
<accession>A0ABS5QY87</accession>
<keyword evidence="7" id="KW-0249">Electron transport</keyword>